<dbReference type="EMBL" id="VHIQ01000001">
    <property type="protein sequence ID" value="TPV35385.1"/>
    <property type="molecule type" value="Genomic_DNA"/>
</dbReference>
<keyword evidence="1" id="KW-0472">Membrane</keyword>
<evidence type="ECO:0000256" key="1">
    <source>
        <dbReference type="SAM" id="Phobius"/>
    </source>
</evidence>
<evidence type="ECO:0000313" key="2">
    <source>
        <dbReference type="EMBL" id="TPV35385.1"/>
    </source>
</evidence>
<dbReference type="Pfam" id="PF19578">
    <property type="entry name" value="DUF6090"/>
    <property type="match status" value="1"/>
</dbReference>
<name>A0A506PQC2_9FLAO</name>
<gene>
    <name evidence="2" type="ORF">FJ651_00240</name>
</gene>
<reference evidence="2 3" key="1">
    <citation type="submission" date="2019-06" db="EMBL/GenBank/DDBJ databases">
        <title>Flavobacteriaceae Paucihalobacterium erythroidium CWB-1, complete genome.</title>
        <authorList>
            <person name="Wu S."/>
        </authorList>
    </citation>
    <scope>NUCLEOTIDE SEQUENCE [LARGE SCALE GENOMIC DNA]</scope>
    <source>
        <strain evidence="2 3">CWB-1</strain>
    </source>
</reference>
<protein>
    <submittedName>
        <fullName evidence="2">Uncharacterized protein</fullName>
    </submittedName>
</protein>
<dbReference type="AlphaFoldDB" id="A0A506PQC2"/>
<feature type="transmembrane region" description="Helical" evidence="1">
    <location>
        <begin position="21"/>
        <end position="42"/>
    </location>
</feature>
<dbReference type="Proteomes" id="UP000317332">
    <property type="component" value="Unassembled WGS sequence"/>
</dbReference>
<organism evidence="2 3">
    <name type="scientific">Paucihalobacter ruber</name>
    <dbReference type="NCBI Taxonomy" id="2567861"/>
    <lineage>
        <taxon>Bacteria</taxon>
        <taxon>Pseudomonadati</taxon>
        <taxon>Bacteroidota</taxon>
        <taxon>Flavobacteriia</taxon>
        <taxon>Flavobacteriales</taxon>
        <taxon>Flavobacteriaceae</taxon>
        <taxon>Paucihalobacter</taxon>
    </lineage>
</organism>
<dbReference type="InterPro" id="IPR045749">
    <property type="entry name" value="DUF6090"/>
</dbReference>
<keyword evidence="1" id="KW-0812">Transmembrane</keyword>
<keyword evidence="3" id="KW-1185">Reference proteome</keyword>
<keyword evidence="1" id="KW-1133">Transmembrane helix</keyword>
<evidence type="ECO:0000313" key="3">
    <source>
        <dbReference type="Proteomes" id="UP000317332"/>
    </source>
</evidence>
<sequence length="245" mass="28815">MIKFFRKIRYNLMSKNSTGKYLKYAIGEILLVVIGILIALQINNWNESKKNRAYEVTMLREVNEALEIDLTFLNENISYLESALKSYYALGIMKNEVSQYRDSLFEHLDKVREFGIVLNLNISAYEAIKSGGLDKISDLTIKNQLSKLYGVDIPFMESWINEVLRTELYNKMELLNRLFYIKSIPKNGRLVDKLIIEDETIIYNNPDFDKLLRTSWPLQQTIRRLKLIRDDMTELKQHINQNTKS</sequence>
<accession>A0A506PQC2</accession>
<comment type="caution">
    <text evidence="2">The sequence shown here is derived from an EMBL/GenBank/DDBJ whole genome shotgun (WGS) entry which is preliminary data.</text>
</comment>
<proteinExistence type="predicted"/>
<dbReference type="OrthoDB" id="821805at2"/>